<dbReference type="OrthoDB" id="5638364at2"/>
<proteinExistence type="predicted"/>
<organism evidence="1 2">
    <name type="scientific">Rubritalea squalenifaciens DSM 18772</name>
    <dbReference type="NCBI Taxonomy" id="1123071"/>
    <lineage>
        <taxon>Bacteria</taxon>
        <taxon>Pseudomonadati</taxon>
        <taxon>Verrucomicrobiota</taxon>
        <taxon>Verrucomicrobiia</taxon>
        <taxon>Verrucomicrobiales</taxon>
        <taxon>Rubritaleaceae</taxon>
        <taxon>Rubritalea</taxon>
    </lineage>
</organism>
<gene>
    <name evidence="1" type="ORF">SAMN02745181_0842</name>
</gene>
<evidence type="ECO:0000313" key="2">
    <source>
        <dbReference type="Proteomes" id="UP000184510"/>
    </source>
</evidence>
<name>A0A1M6DV64_9BACT</name>
<reference evidence="1 2" key="1">
    <citation type="submission" date="2016-11" db="EMBL/GenBank/DDBJ databases">
        <authorList>
            <person name="Jaros S."/>
            <person name="Januszkiewicz K."/>
            <person name="Wedrychowicz H."/>
        </authorList>
    </citation>
    <scope>NUCLEOTIDE SEQUENCE [LARGE SCALE GENOMIC DNA]</scope>
    <source>
        <strain evidence="1 2">DSM 18772</strain>
    </source>
</reference>
<dbReference type="EMBL" id="FQYR01000002">
    <property type="protein sequence ID" value="SHI77121.1"/>
    <property type="molecule type" value="Genomic_DNA"/>
</dbReference>
<keyword evidence="2" id="KW-1185">Reference proteome</keyword>
<dbReference type="Proteomes" id="UP000184510">
    <property type="component" value="Unassembled WGS sequence"/>
</dbReference>
<dbReference type="AlphaFoldDB" id="A0A1M6DV64"/>
<accession>A0A1M6DV64</accession>
<dbReference type="STRING" id="1123071.SAMN02745181_0842"/>
<dbReference type="InParanoid" id="A0A1M6DV64"/>
<evidence type="ECO:0000313" key="1">
    <source>
        <dbReference type="EMBL" id="SHI77121.1"/>
    </source>
</evidence>
<sequence length="154" mass="18358">MQMRFTDEEMLTLAEMLSLACWVSSFNQLPGSDFNAERYEAMLDRVLERLSQLGMGKLIEHDPNSDRPRLTKEFEEKSYAFQSYDEMRNATFWEDLMIRLAERDMIRIHGAKKWKSLGEEERRELARSKEERYWTELRTNGFKNIHLLAPKNEG</sequence>
<dbReference type="RefSeq" id="WP_143158220.1">
    <property type="nucleotide sequence ID" value="NZ_FQYR01000002.1"/>
</dbReference>
<protein>
    <submittedName>
        <fullName evidence="1">Uncharacterized protein</fullName>
    </submittedName>
</protein>